<protein>
    <submittedName>
        <fullName evidence="1">Uncharacterized protein</fullName>
    </submittedName>
</protein>
<gene>
    <name evidence="1" type="ORF">SLEP1_g35052</name>
</gene>
<dbReference type="Proteomes" id="UP001054252">
    <property type="component" value="Unassembled WGS sequence"/>
</dbReference>
<reference evidence="1 2" key="1">
    <citation type="journal article" date="2021" name="Commun. Biol.">
        <title>The genome of Shorea leprosula (Dipterocarpaceae) highlights the ecological relevance of drought in aseasonal tropical rainforests.</title>
        <authorList>
            <person name="Ng K.K.S."/>
            <person name="Kobayashi M.J."/>
            <person name="Fawcett J.A."/>
            <person name="Hatakeyama M."/>
            <person name="Paape T."/>
            <person name="Ng C.H."/>
            <person name="Ang C.C."/>
            <person name="Tnah L.H."/>
            <person name="Lee C.T."/>
            <person name="Nishiyama T."/>
            <person name="Sese J."/>
            <person name="O'Brien M.J."/>
            <person name="Copetti D."/>
            <person name="Mohd Noor M.I."/>
            <person name="Ong R.C."/>
            <person name="Putra M."/>
            <person name="Sireger I.Z."/>
            <person name="Indrioko S."/>
            <person name="Kosugi Y."/>
            <person name="Izuno A."/>
            <person name="Isagi Y."/>
            <person name="Lee S.L."/>
            <person name="Shimizu K.K."/>
        </authorList>
    </citation>
    <scope>NUCLEOTIDE SEQUENCE [LARGE SCALE GENOMIC DNA]</scope>
    <source>
        <strain evidence="1">214</strain>
    </source>
</reference>
<accession>A0AAV5KLZ6</accession>
<dbReference type="AlphaFoldDB" id="A0AAV5KLZ6"/>
<sequence length="63" mass="6600">MLDALAVVLLALFNFVYLIGGQGYYVNDGNYIGSNPILIGVTAPNHGSISLVATPTMSLDARS</sequence>
<evidence type="ECO:0000313" key="2">
    <source>
        <dbReference type="Proteomes" id="UP001054252"/>
    </source>
</evidence>
<organism evidence="1 2">
    <name type="scientific">Rubroshorea leprosula</name>
    <dbReference type="NCBI Taxonomy" id="152421"/>
    <lineage>
        <taxon>Eukaryota</taxon>
        <taxon>Viridiplantae</taxon>
        <taxon>Streptophyta</taxon>
        <taxon>Embryophyta</taxon>
        <taxon>Tracheophyta</taxon>
        <taxon>Spermatophyta</taxon>
        <taxon>Magnoliopsida</taxon>
        <taxon>eudicotyledons</taxon>
        <taxon>Gunneridae</taxon>
        <taxon>Pentapetalae</taxon>
        <taxon>rosids</taxon>
        <taxon>malvids</taxon>
        <taxon>Malvales</taxon>
        <taxon>Dipterocarpaceae</taxon>
        <taxon>Rubroshorea</taxon>
    </lineage>
</organism>
<dbReference type="EMBL" id="BPVZ01000069">
    <property type="protein sequence ID" value="GKV25653.1"/>
    <property type="molecule type" value="Genomic_DNA"/>
</dbReference>
<evidence type="ECO:0000313" key="1">
    <source>
        <dbReference type="EMBL" id="GKV25653.1"/>
    </source>
</evidence>
<proteinExistence type="predicted"/>
<name>A0AAV5KLZ6_9ROSI</name>
<keyword evidence="2" id="KW-1185">Reference proteome</keyword>
<comment type="caution">
    <text evidence="1">The sequence shown here is derived from an EMBL/GenBank/DDBJ whole genome shotgun (WGS) entry which is preliminary data.</text>
</comment>